<dbReference type="Gene3D" id="2.40.70.10">
    <property type="entry name" value="Acid Proteases"/>
    <property type="match status" value="1"/>
</dbReference>
<evidence type="ECO:0000313" key="2">
    <source>
        <dbReference type="EMBL" id="CAA2934531.1"/>
    </source>
</evidence>
<dbReference type="Pfam" id="PF14541">
    <property type="entry name" value="TAXi_C"/>
    <property type="match status" value="1"/>
</dbReference>
<dbReference type="Gramene" id="OE9A058175T1">
    <property type="protein sequence ID" value="OE9A058175C1"/>
    <property type="gene ID" value="OE9A058175"/>
</dbReference>
<dbReference type="GO" id="GO:0004190">
    <property type="term" value="F:aspartic-type endopeptidase activity"/>
    <property type="evidence" value="ECO:0007669"/>
    <property type="project" value="InterPro"/>
</dbReference>
<feature type="domain" description="Xylanase inhibitor C-terminal" evidence="1">
    <location>
        <begin position="12"/>
        <end position="130"/>
    </location>
</feature>
<accession>A0A8S0P8D6</accession>
<organism evidence="2 3">
    <name type="scientific">Olea europaea subsp. europaea</name>
    <dbReference type="NCBI Taxonomy" id="158383"/>
    <lineage>
        <taxon>Eukaryota</taxon>
        <taxon>Viridiplantae</taxon>
        <taxon>Streptophyta</taxon>
        <taxon>Embryophyta</taxon>
        <taxon>Tracheophyta</taxon>
        <taxon>Spermatophyta</taxon>
        <taxon>Magnoliopsida</taxon>
        <taxon>eudicotyledons</taxon>
        <taxon>Gunneridae</taxon>
        <taxon>Pentapetalae</taxon>
        <taxon>asterids</taxon>
        <taxon>lamiids</taxon>
        <taxon>Lamiales</taxon>
        <taxon>Oleaceae</taxon>
        <taxon>Oleeae</taxon>
        <taxon>Olea</taxon>
    </lineage>
</organism>
<name>A0A8S0P8D6_OLEEU</name>
<dbReference type="PANTHER" id="PTHR47965">
    <property type="entry name" value="ASPARTYL PROTEASE-RELATED"/>
    <property type="match status" value="1"/>
</dbReference>
<sequence>MATPLPYFDGVAYTVQLEGTKVSTFYYSPSVTKSVEPDHTGDSQTMVNSATHFSFLLGQVYTALKSEFVKQTKGILRALNNPNFVFERTMDLCYRVEQNRTVLPPLRTVNLLFRGVEMSVYEERLLYRFEGANRGSDGIKFDIAKPRVVLAKFKCDLASQ</sequence>
<dbReference type="InterPro" id="IPR001461">
    <property type="entry name" value="Aspartic_peptidase_A1"/>
</dbReference>
<dbReference type="GO" id="GO:0006508">
    <property type="term" value="P:proteolysis"/>
    <property type="evidence" value="ECO:0007669"/>
    <property type="project" value="InterPro"/>
</dbReference>
<comment type="caution">
    <text evidence="2">The sequence shown here is derived from an EMBL/GenBank/DDBJ whole genome shotgun (WGS) entry which is preliminary data.</text>
</comment>
<reference evidence="2 3" key="1">
    <citation type="submission" date="2019-12" db="EMBL/GenBank/DDBJ databases">
        <authorList>
            <person name="Alioto T."/>
            <person name="Alioto T."/>
            <person name="Gomez Garrido J."/>
        </authorList>
    </citation>
    <scope>NUCLEOTIDE SEQUENCE [LARGE SCALE GENOMIC DNA]</scope>
</reference>
<keyword evidence="3" id="KW-1185">Reference proteome</keyword>
<dbReference type="SUPFAM" id="SSF50630">
    <property type="entry name" value="Acid proteases"/>
    <property type="match status" value="1"/>
</dbReference>
<evidence type="ECO:0000313" key="3">
    <source>
        <dbReference type="Proteomes" id="UP000594638"/>
    </source>
</evidence>
<dbReference type="PANTHER" id="PTHR47965:SF49">
    <property type="entry name" value="EUKARYOTIC ASPARTYL PROTEASE FAMILY PROTEIN"/>
    <property type="match status" value="1"/>
</dbReference>
<dbReference type="Proteomes" id="UP000594638">
    <property type="component" value="Unassembled WGS sequence"/>
</dbReference>
<dbReference type="EMBL" id="CACTIH010000016">
    <property type="protein sequence ID" value="CAA2934531.1"/>
    <property type="molecule type" value="Genomic_DNA"/>
</dbReference>
<proteinExistence type="predicted"/>
<dbReference type="AlphaFoldDB" id="A0A8S0P8D6"/>
<gene>
    <name evidence="2" type="ORF">OLEA9_A058175</name>
</gene>
<protein>
    <submittedName>
        <fullName evidence="2">Aspartic ase PCS1</fullName>
    </submittedName>
</protein>
<dbReference type="InterPro" id="IPR032799">
    <property type="entry name" value="TAXi_C"/>
</dbReference>
<dbReference type="InterPro" id="IPR021109">
    <property type="entry name" value="Peptidase_aspartic_dom_sf"/>
</dbReference>
<evidence type="ECO:0000259" key="1">
    <source>
        <dbReference type="Pfam" id="PF14541"/>
    </source>
</evidence>